<evidence type="ECO:0000313" key="3">
    <source>
        <dbReference type="Proteomes" id="UP000265520"/>
    </source>
</evidence>
<feature type="compositionally biased region" description="Basic and acidic residues" evidence="1">
    <location>
        <begin position="8"/>
        <end position="22"/>
    </location>
</feature>
<dbReference type="AlphaFoldDB" id="A0A392UE43"/>
<keyword evidence="3" id="KW-1185">Reference proteome</keyword>
<evidence type="ECO:0000313" key="2">
    <source>
        <dbReference type="EMBL" id="MCI70700.1"/>
    </source>
</evidence>
<comment type="caution">
    <text evidence="2">The sequence shown here is derived from an EMBL/GenBank/DDBJ whole genome shotgun (WGS) entry which is preliminary data.</text>
</comment>
<feature type="region of interest" description="Disordered" evidence="1">
    <location>
        <begin position="1"/>
        <end position="61"/>
    </location>
</feature>
<accession>A0A392UE43</accession>
<proteinExistence type="predicted"/>
<sequence length="61" mass="7052">METTSTDDEIKVLGKEASNHEDEEKEEISARSSTKMDSQRTYNNGTRQKIGTRRGFMEKRL</sequence>
<reference evidence="2 3" key="1">
    <citation type="journal article" date="2018" name="Front. Plant Sci.">
        <title>Red Clover (Trifolium pratense) and Zigzag Clover (T. medium) - A Picture of Genomic Similarities and Differences.</title>
        <authorList>
            <person name="Dluhosova J."/>
            <person name="Istvanek J."/>
            <person name="Nedelnik J."/>
            <person name="Repkova J."/>
        </authorList>
    </citation>
    <scope>NUCLEOTIDE SEQUENCE [LARGE SCALE GENOMIC DNA]</scope>
    <source>
        <strain evidence="3">cv. 10/8</strain>
        <tissue evidence="2">Leaf</tissue>
    </source>
</reference>
<dbReference type="Proteomes" id="UP000265520">
    <property type="component" value="Unassembled WGS sequence"/>
</dbReference>
<organism evidence="2 3">
    <name type="scientific">Trifolium medium</name>
    <dbReference type="NCBI Taxonomy" id="97028"/>
    <lineage>
        <taxon>Eukaryota</taxon>
        <taxon>Viridiplantae</taxon>
        <taxon>Streptophyta</taxon>
        <taxon>Embryophyta</taxon>
        <taxon>Tracheophyta</taxon>
        <taxon>Spermatophyta</taxon>
        <taxon>Magnoliopsida</taxon>
        <taxon>eudicotyledons</taxon>
        <taxon>Gunneridae</taxon>
        <taxon>Pentapetalae</taxon>
        <taxon>rosids</taxon>
        <taxon>fabids</taxon>
        <taxon>Fabales</taxon>
        <taxon>Fabaceae</taxon>
        <taxon>Papilionoideae</taxon>
        <taxon>50 kb inversion clade</taxon>
        <taxon>NPAAA clade</taxon>
        <taxon>Hologalegina</taxon>
        <taxon>IRL clade</taxon>
        <taxon>Trifolieae</taxon>
        <taxon>Trifolium</taxon>
    </lineage>
</organism>
<protein>
    <submittedName>
        <fullName evidence="2">Uncharacterized protein</fullName>
    </submittedName>
</protein>
<dbReference type="EMBL" id="LXQA010781051">
    <property type="protein sequence ID" value="MCI70700.1"/>
    <property type="molecule type" value="Genomic_DNA"/>
</dbReference>
<name>A0A392UE43_9FABA</name>
<evidence type="ECO:0000256" key="1">
    <source>
        <dbReference type="SAM" id="MobiDB-lite"/>
    </source>
</evidence>
<feature type="compositionally biased region" description="Polar residues" evidence="1">
    <location>
        <begin position="30"/>
        <end position="49"/>
    </location>
</feature>